<dbReference type="InterPro" id="IPR001387">
    <property type="entry name" value="Cro/C1-type_HTH"/>
</dbReference>
<evidence type="ECO:0000313" key="4">
    <source>
        <dbReference type="Proteomes" id="UP000182427"/>
    </source>
</evidence>
<evidence type="ECO:0000259" key="2">
    <source>
        <dbReference type="PROSITE" id="PS50943"/>
    </source>
</evidence>
<dbReference type="PROSITE" id="PS50943">
    <property type="entry name" value="HTH_CROC1"/>
    <property type="match status" value="1"/>
</dbReference>
<keyword evidence="4" id="KW-1185">Reference proteome</keyword>
<dbReference type="GO" id="GO:0003677">
    <property type="term" value="F:DNA binding"/>
    <property type="evidence" value="ECO:0007669"/>
    <property type="project" value="InterPro"/>
</dbReference>
<dbReference type="Gene3D" id="1.10.260.40">
    <property type="entry name" value="lambda repressor-like DNA-binding domains"/>
    <property type="match status" value="1"/>
</dbReference>
<evidence type="ECO:0000256" key="1">
    <source>
        <dbReference type="SAM" id="MobiDB-lite"/>
    </source>
</evidence>
<dbReference type="InterPro" id="IPR010982">
    <property type="entry name" value="Lambda_DNA-bd_dom_sf"/>
</dbReference>
<protein>
    <submittedName>
        <fullName evidence="3">Helix-turn-helix</fullName>
    </submittedName>
</protein>
<name>A0A1G7HP35_9BACT</name>
<proteinExistence type="predicted"/>
<feature type="compositionally biased region" description="Basic residues" evidence="1">
    <location>
        <begin position="90"/>
        <end position="107"/>
    </location>
</feature>
<gene>
    <name evidence="3" type="ORF">SAMN05444167_1157</name>
</gene>
<dbReference type="EMBL" id="LT629690">
    <property type="protein sequence ID" value="SDF02183.1"/>
    <property type="molecule type" value="Genomic_DNA"/>
</dbReference>
<sequence>MADSSFKSIQELQTQLGNSIQMLRLSRNLDQVSTAERAGISEKALRNLESGRGSTIETFLRVLKALDSLDGLDLLVPTPTVSPLALLRSSKPRQRVRRASGTRTRVS</sequence>
<dbReference type="Proteomes" id="UP000182427">
    <property type="component" value="Chromosome I"/>
</dbReference>
<dbReference type="SUPFAM" id="SSF47413">
    <property type="entry name" value="lambda repressor-like DNA-binding domains"/>
    <property type="match status" value="1"/>
</dbReference>
<organism evidence="3 4">
    <name type="scientific">Terriglobus roseus</name>
    <dbReference type="NCBI Taxonomy" id="392734"/>
    <lineage>
        <taxon>Bacteria</taxon>
        <taxon>Pseudomonadati</taxon>
        <taxon>Acidobacteriota</taxon>
        <taxon>Terriglobia</taxon>
        <taxon>Terriglobales</taxon>
        <taxon>Acidobacteriaceae</taxon>
        <taxon>Terriglobus</taxon>
    </lineage>
</organism>
<dbReference type="OrthoDB" id="122879at2"/>
<dbReference type="RefSeq" id="WP_083344306.1">
    <property type="nucleotide sequence ID" value="NZ_LT629690.1"/>
</dbReference>
<evidence type="ECO:0000313" key="3">
    <source>
        <dbReference type="EMBL" id="SDF02183.1"/>
    </source>
</evidence>
<dbReference type="Pfam" id="PF01381">
    <property type="entry name" value="HTH_3"/>
    <property type="match status" value="1"/>
</dbReference>
<dbReference type="SMART" id="SM00530">
    <property type="entry name" value="HTH_XRE"/>
    <property type="match status" value="1"/>
</dbReference>
<accession>A0A1G7HP35</accession>
<reference evidence="3 4" key="1">
    <citation type="submission" date="2016-10" db="EMBL/GenBank/DDBJ databases">
        <authorList>
            <person name="de Groot N.N."/>
        </authorList>
    </citation>
    <scope>NUCLEOTIDE SEQUENCE [LARGE SCALE GENOMIC DNA]</scope>
    <source>
        <strain evidence="3 4">GAS232</strain>
    </source>
</reference>
<feature type="region of interest" description="Disordered" evidence="1">
    <location>
        <begin position="88"/>
        <end position="107"/>
    </location>
</feature>
<feature type="domain" description="HTH cro/C1-type" evidence="2">
    <location>
        <begin position="20"/>
        <end position="72"/>
    </location>
</feature>
<dbReference type="CDD" id="cd00093">
    <property type="entry name" value="HTH_XRE"/>
    <property type="match status" value="1"/>
</dbReference>
<dbReference type="AlphaFoldDB" id="A0A1G7HP35"/>